<dbReference type="FunFam" id="3.40.50.300:FF:000134">
    <property type="entry name" value="Iron-enterobactin ABC transporter ATP-binding protein"/>
    <property type="match status" value="1"/>
</dbReference>
<dbReference type="GO" id="GO:0005524">
    <property type="term" value="F:ATP binding"/>
    <property type="evidence" value="ECO:0007669"/>
    <property type="project" value="UniProtKB-KW"/>
</dbReference>
<evidence type="ECO:0000256" key="1">
    <source>
        <dbReference type="ARBA" id="ARBA00004202"/>
    </source>
</evidence>
<evidence type="ECO:0000256" key="3">
    <source>
        <dbReference type="ARBA" id="ARBA00022475"/>
    </source>
</evidence>
<evidence type="ECO:0000256" key="2">
    <source>
        <dbReference type="ARBA" id="ARBA00022448"/>
    </source>
</evidence>
<dbReference type="SUPFAM" id="SSF52540">
    <property type="entry name" value="P-loop containing nucleoside triphosphate hydrolases"/>
    <property type="match status" value="1"/>
</dbReference>
<reference evidence="11 12" key="1">
    <citation type="journal article" date="2015" name="Genome Announc.">
        <title>Expanding the biotechnology potential of lactobacilli through comparative genomics of 213 strains and associated genera.</title>
        <authorList>
            <person name="Sun Z."/>
            <person name="Harris H.M."/>
            <person name="McCann A."/>
            <person name="Guo C."/>
            <person name="Argimon S."/>
            <person name="Zhang W."/>
            <person name="Yang X."/>
            <person name="Jeffery I.B."/>
            <person name="Cooney J.C."/>
            <person name="Kagawa T.F."/>
            <person name="Liu W."/>
            <person name="Song Y."/>
            <person name="Salvetti E."/>
            <person name="Wrobel A."/>
            <person name="Rasinkangas P."/>
            <person name="Parkhill J."/>
            <person name="Rea M.C."/>
            <person name="O'Sullivan O."/>
            <person name="Ritari J."/>
            <person name="Douillard F.P."/>
            <person name="Paul Ross R."/>
            <person name="Yang R."/>
            <person name="Briner A.E."/>
            <person name="Felis G.E."/>
            <person name="de Vos W.M."/>
            <person name="Barrangou R."/>
            <person name="Klaenhammer T.R."/>
            <person name="Caufield P.W."/>
            <person name="Cui Y."/>
            <person name="Zhang H."/>
            <person name="O'Toole P.W."/>
        </authorList>
    </citation>
    <scope>NUCLEOTIDE SEQUENCE [LARGE SCALE GENOMIC DNA]</scope>
    <source>
        <strain evidence="11 12">DSM 14857</strain>
    </source>
</reference>
<dbReference type="InterPro" id="IPR027417">
    <property type="entry name" value="P-loop_NTPase"/>
</dbReference>
<sequence length="258" mass="28612">MSEIATKKLSFAYDQKKIIDNVDLSISDGQILVILGPNGIGKSTLLSCLSGLHKSYSGSIQLGDQELRTIPKKVLSHHVALVSQGVNVKSSLKLTDYLLLGRSAFHSIFSQPNQNDQLQVDRVLTQIGLEDYRDISLQDMSGGQKQLAQIGRALVQEPQLLIMDEPTSALDYKNQILVLKLIKALSDNNISIIISTHDPNQAMMVGDLVGLLIDNQTYIQGSTEEILTEKYLSDLYKTPIVSTYNQQLHRNIFGTRMD</sequence>
<comment type="subcellular location">
    <subcellularLocation>
        <location evidence="1">Cell membrane</location>
        <topology evidence="1">Peripheral membrane protein</topology>
    </subcellularLocation>
</comment>
<dbReference type="EMBL" id="AZFA01000005">
    <property type="protein sequence ID" value="KRL67508.1"/>
    <property type="molecule type" value="Genomic_DNA"/>
</dbReference>
<evidence type="ECO:0000256" key="4">
    <source>
        <dbReference type="ARBA" id="ARBA00022496"/>
    </source>
</evidence>
<dbReference type="STRING" id="1423815.FC27_GL001824"/>
<evidence type="ECO:0000256" key="7">
    <source>
        <dbReference type="ARBA" id="ARBA00023004"/>
    </source>
</evidence>
<evidence type="ECO:0000313" key="11">
    <source>
        <dbReference type="EMBL" id="KRL67508.1"/>
    </source>
</evidence>
<feature type="domain" description="ABC transporter" evidence="10">
    <location>
        <begin position="4"/>
        <end position="239"/>
    </location>
</feature>
<evidence type="ECO:0000256" key="5">
    <source>
        <dbReference type="ARBA" id="ARBA00022741"/>
    </source>
</evidence>
<dbReference type="PROSITE" id="PS00211">
    <property type="entry name" value="ABC_TRANSPORTER_1"/>
    <property type="match status" value="1"/>
</dbReference>
<dbReference type="PANTHER" id="PTHR42771:SF2">
    <property type="entry name" value="IRON(3+)-HYDROXAMATE IMPORT ATP-BINDING PROTEIN FHUC"/>
    <property type="match status" value="1"/>
</dbReference>
<dbReference type="PANTHER" id="PTHR42771">
    <property type="entry name" value="IRON(3+)-HYDROXAMATE IMPORT ATP-BINDING PROTEIN FHUC"/>
    <property type="match status" value="1"/>
</dbReference>
<dbReference type="eggNOG" id="COG1120">
    <property type="taxonomic scope" value="Bacteria"/>
</dbReference>
<evidence type="ECO:0000256" key="6">
    <source>
        <dbReference type="ARBA" id="ARBA00022840"/>
    </source>
</evidence>
<proteinExistence type="predicted"/>
<dbReference type="PATRIC" id="fig|1423815.3.peg.1867"/>
<keyword evidence="8" id="KW-0406">Ion transport</keyword>
<dbReference type="AlphaFoldDB" id="A0A0R1SIZ1"/>
<protein>
    <submittedName>
        <fullName evidence="11">Iron ABC transporter ATP-binding protein</fullName>
    </submittedName>
</protein>
<keyword evidence="5" id="KW-0547">Nucleotide-binding</keyword>
<evidence type="ECO:0000256" key="9">
    <source>
        <dbReference type="ARBA" id="ARBA00023136"/>
    </source>
</evidence>
<organism evidence="11 12">
    <name type="scientific">Companilactobacillus versmoldensis DSM 14857 = KCTC 3814</name>
    <dbReference type="NCBI Taxonomy" id="1423815"/>
    <lineage>
        <taxon>Bacteria</taxon>
        <taxon>Bacillati</taxon>
        <taxon>Bacillota</taxon>
        <taxon>Bacilli</taxon>
        <taxon>Lactobacillales</taxon>
        <taxon>Lactobacillaceae</taxon>
        <taxon>Companilactobacillus</taxon>
    </lineage>
</organism>
<keyword evidence="3" id="KW-1003">Cell membrane</keyword>
<evidence type="ECO:0000256" key="8">
    <source>
        <dbReference type="ARBA" id="ARBA00023065"/>
    </source>
</evidence>
<accession>A0A0R1SIZ1</accession>
<dbReference type="InterPro" id="IPR051535">
    <property type="entry name" value="Siderophore_ABC-ATPase"/>
</dbReference>
<keyword evidence="6 11" id="KW-0067">ATP-binding</keyword>
<dbReference type="InterPro" id="IPR003439">
    <property type="entry name" value="ABC_transporter-like_ATP-bd"/>
</dbReference>
<keyword evidence="2" id="KW-0813">Transport</keyword>
<dbReference type="CDD" id="cd03214">
    <property type="entry name" value="ABC_Iron-Siderophores_B12_Hemin"/>
    <property type="match status" value="1"/>
</dbReference>
<comment type="caution">
    <text evidence="11">The sequence shown here is derived from an EMBL/GenBank/DDBJ whole genome shotgun (WGS) entry which is preliminary data.</text>
</comment>
<gene>
    <name evidence="11" type="ORF">FC27_GL001824</name>
</gene>
<dbReference type="SMART" id="SM00382">
    <property type="entry name" value="AAA"/>
    <property type="match status" value="1"/>
</dbReference>
<evidence type="ECO:0000313" key="12">
    <source>
        <dbReference type="Proteomes" id="UP000051647"/>
    </source>
</evidence>
<dbReference type="InterPro" id="IPR003593">
    <property type="entry name" value="AAA+_ATPase"/>
</dbReference>
<dbReference type="GO" id="GO:0005886">
    <property type="term" value="C:plasma membrane"/>
    <property type="evidence" value="ECO:0007669"/>
    <property type="project" value="UniProtKB-SubCell"/>
</dbReference>
<dbReference type="GO" id="GO:0016887">
    <property type="term" value="F:ATP hydrolysis activity"/>
    <property type="evidence" value="ECO:0007669"/>
    <property type="project" value="InterPro"/>
</dbReference>
<keyword evidence="4" id="KW-0410">Iron transport</keyword>
<name>A0A0R1SIZ1_9LACO</name>
<dbReference type="Proteomes" id="UP000051647">
    <property type="component" value="Unassembled WGS sequence"/>
</dbReference>
<dbReference type="InterPro" id="IPR017871">
    <property type="entry name" value="ABC_transporter-like_CS"/>
</dbReference>
<dbReference type="RefSeq" id="WP_010625400.1">
    <property type="nucleotide sequence ID" value="NZ_AZFA01000005.1"/>
</dbReference>
<evidence type="ECO:0000259" key="10">
    <source>
        <dbReference type="PROSITE" id="PS50893"/>
    </source>
</evidence>
<keyword evidence="12" id="KW-1185">Reference proteome</keyword>
<dbReference type="Gene3D" id="3.40.50.300">
    <property type="entry name" value="P-loop containing nucleotide triphosphate hydrolases"/>
    <property type="match status" value="1"/>
</dbReference>
<dbReference type="PROSITE" id="PS50893">
    <property type="entry name" value="ABC_TRANSPORTER_2"/>
    <property type="match status" value="1"/>
</dbReference>
<dbReference type="Pfam" id="PF00005">
    <property type="entry name" value="ABC_tran"/>
    <property type="match status" value="1"/>
</dbReference>
<dbReference type="GO" id="GO:0006826">
    <property type="term" value="P:iron ion transport"/>
    <property type="evidence" value="ECO:0007669"/>
    <property type="project" value="UniProtKB-KW"/>
</dbReference>
<keyword evidence="7" id="KW-0408">Iron</keyword>
<keyword evidence="9" id="KW-0472">Membrane</keyword>